<name>A0ABR2Z8H6_9AGAR</name>
<keyword evidence="2" id="KW-1185">Reference proteome</keyword>
<reference evidence="1 2" key="1">
    <citation type="submission" date="2024-05" db="EMBL/GenBank/DDBJ databases">
        <title>A draft genome resource for the thread blight pathogen Marasmius tenuissimus strain MS-2.</title>
        <authorList>
            <person name="Yulfo-Soto G.E."/>
            <person name="Baruah I.K."/>
            <person name="Amoako-Attah I."/>
            <person name="Bukari Y."/>
            <person name="Meinhardt L.W."/>
            <person name="Bailey B.A."/>
            <person name="Cohen S.P."/>
        </authorList>
    </citation>
    <scope>NUCLEOTIDE SEQUENCE [LARGE SCALE GENOMIC DNA]</scope>
    <source>
        <strain evidence="1 2">MS-2</strain>
    </source>
</reference>
<evidence type="ECO:0000313" key="1">
    <source>
        <dbReference type="EMBL" id="KAL0057547.1"/>
    </source>
</evidence>
<gene>
    <name evidence="1" type="ORF">AAF712_015808</name>
</gene>
<comment type="caution">
    <text evidence="1">The sequence shown here is derived from an EMBL/GenBank/DDBJ whole genome shotgun (WGS) entry which is preliminary data.</text>
</comment>
<accession>A0ABR2Z8H6</accession>
<organism evidence="1 2">
    <name type="scientific">Marasmius tenuissimus</name>
    <dbReference type="NCBI Taxonomy" id="585030"/>
    <lineage>
        <taxon>Eukaryota</taxon>
        <taxon>Fungi</taxon>
        <taxon>Dikarya</taxon>
        <taxon>Basidiomycota</taxon>
        <taxon>Agaricomycotina</taxon>
        <taxon>Agaricomycetes</taxon>
        <taxon>Agaricomycetidae</taxon>
        <taxon>Agaricales</taxon>
        <taxon>Marasmiineae</taxon>
        <taxon>Marasmiaceae</taxon>
        <taxon>Marasmius</taxon>
    </lineage>
</organism>
<evidence type="ECO:0000313" key="2">
    <source>
        <dbReference type="Proteomes" id="UP001437256"/>
    </source>
</evidence>
<protein>
    <submittedName>
        <fullName evidence="1">Uncharacterized protein</fullName>
    </submittedName>
</protein>
<sequence>MKLLLPKEETENKAIGSVGLESASTLQWSKCHLGYPSYLEEADCMHQKAIRATQSRARVSIQFYSSANLEPDGSISISLNLKELPDLPKDYAQPVDEFDLLRFTTRISTPTICEAIAYAIRYGAKETAAGKARQINNKIFAT</sequence>
<dbReference type="Proteomes" id="UP001437256">
    <property type="component" value="Unassembled WGS sequence"/>
</dbReference>
<proteinExistence type="predicted"/>
<dbReference type="EMBL" id="JBBXMP010000499">
    <property type="protein sequence ID" value="KAL0057547.1"/>
    <property type="molecule type" value="Genomic_DNA"/>
</dbReference>